<dbReference type="EMBL" id="JBDODL010001795">
    <property type="protein sequence ID" value="MES1921806.1"/>
    <property type="molecule type" value="Genomic_DNA"/>
</dbReference>
<dbReference type="Proteomes" id="UP001439008">
    <property type="component" value="Unassembled WGS sequence"/>
</dbReference>
<comment type="caution">
    <text evidence="3">The sequence shown here is derived from an EMBL/GenBank/DDBJ whole genome shotgun (WGS) entry which is preliminary data.</text>
</comment>
<accession>A0ABV2AQQ7</accession>
<dbReference type="PANTHER" id="PTHR10539:SF0">
    <property type="entry name" value="26S PROTEASOME NON-ATPASE REGULATORY SUBUNIT 13"/>
    <property type="match status" value="1"/>
</dbReference>
<sequence>QEFKTSFIDKIQPAIKHSPEALFLIEVTDIKIDFLTTDFNFVDEHLHETSQTLSKHLQDFKNPTKAYFYRVRMEFYKHYDMSTEFYETALSYLRYEDIESLRPNDRLILGTDICKAALVGKIYAPEKLINHPIITDLQQTAEKWLYVALKAMNECDIEKFEAALFNDQVFQ</sequence>
<name>A0ABV2AQQ7_9EUKA</name>
<reference evidence="3 4" key="1">
    <citation type="journal article" date="2024" name="BMC Biol.">
        <title>Comparative genomics of Ascetosporea gives new insight into the evolutionary basis for animal parasitism in Rhizaria.</title>
        <authorList>
            <person name="Hiltunen Thoren M."/>
            <person name="Onut-Brannstrom I."/>
            <person name="Alfjorden A."/>
            <person name="Peckova H."/>
            <person name="Swords F."/>
            <person name="Hooper C."/>
            <person name="Holzer A.S."/>
            <person name="Bass D."/>
            <person name="Burki F."/>
        </authorList>
    </citation>
    <scope>NUCLEOTIDE SEQUENCE [LARGE SCALE GENOMIC DNA]</scope>
    <source>
        <strain evidence="3">20-A016</strain>
    </source>
</reference>
<evidence type="ECO:0000313" key="4">
    <source>
        <dbReference type="Proteomes" id="UP001439008"/>
    </source>
</evidence>
<evidence type="ECO:0000256" key="1">
    <source>
        <dbReference type="ARBA" id="ARBA00022942"/>
    </source>
</evidence>
<keyword evidence="4" id="KW-1185">Reference proteome</keyword>
<keyword evidence="1 3" id="KW-0647">Proteasome</keyword>
<proteinExistence type="predicted"/>
<protein>
    <submittedName>
        <fullName evidence="3">26S proteasome non-ATPase regulatory subunit 13</fullName>
    </submittedName>
</protein>
<organism evidence="3 4">
    <name type="scientific">Bonamia ostreae</name>
    <dbReference type="NCBI Taxonomy" id="126728"/>
    <lineage>
        <taxon>Eukaryota</taxon>
        <taxon>Sar</taxon>
        <taxon>Rhizaria</taxon>
        <taxon>Endomyxa</taxon>
        <taxon>Ascetosporea</taxon>
        <taxon>Haplosporida</taxon>
        <taxon>Bonamia</taxon>
    </lineage>
</organism>
<dbReference type="GO" id="GO:0000502">
    <property type="term" value="C:proteasome complex"/>
    <property type="evidence" value="ECO:0007669"/>
    <property type="project" value="UniProtKB-KW"/>
</dbReference>
<dbReference type="InterPro" id="IPR054179">
    <property type="entry name" value="PSD13_N"/>
</dbReference>
<evidence type="ECO:0000313" key="3">
    <source>
        <dbReference type="EMBL" id="MES1921806.1"/>
    </source>
</evidence>
<dbReference type="PANTHER" id="PTHR10539">
    <property type="entry name" value="26S PROTEASOME NON-ATPASE REGULATORY SUBUNIT 13"/>
    <property type="match status" value="1"/>
</dbReference>
<dbReference type="InterPro" id="IPR035298">
    <property type="entry name" value="PSMD13"/>
</dbReference>
<feature type="non-terminal residue" evidence="3">
    <location>
        <position position="1"/>
    </location>
</feature>
<evidence type="ECO:0000259" key="2">
    <source>
        <dbReference type="Pfam" id="PF22037"/>
    </source>
</evidence>
<dbReference type="Pfam" id="PF22037">
    <property type="entry name" value="PSD13_N"/>
    <property type="match status" value="1"/>
</dbReference>
<gene>
    <name evidence="3" type="primary">PSMD13</name>
    <name evidence="3" type="ORF">MHBO_003340</name>
</gene>
<feature type="domain" description="PSD13 N-terminal" evidence="2">
    <location>
        <begin position="12"/>
        <end position="146"/>
    </location>
</feature>